<dbReference type="Proteomes" id="UP000294854">
    <property type="component" value="Unassembled WGS sequence"/>
</dbReference>
<evidence type="ECO:0000256" key="8">
    <source>
        <dbReference type="ARBA" id="ARBA00048337"/>
    </source>
</evidence>
<evidence type="ECO:0000313" key="11">
    <source>
        <dbReference type="EMBL" id="TDG73934.1"/>
    </source>
</evidence>
<comment type="similarity">
    <text evidence="3 9">Belongs to the TenA family.</text>
</comment>
<dbReference type="NCBIfam" id="TIGR04306">
    <property type="entry name" value="salvage_TenA"/>
    <property type="match status" value="1"/>
</dbReference>
<dbReference type="GO" id="GO:0005829">
    <property type="term" value="C:cytosol"/>
    <property type="evidence" value="ECO:0007669"/>
    <property type="project" value="TreeGrafter"/>
</dbReference>
<protein>
    <recommendedName>
        <fullName evidence="6 9">Aminopyrimidine aminohydrolase</fullName>
        <ecNumber evidence="5 9">3.5.99.2</ecNumber>
    </recommendedName>
</protein>
<dbReference type="AlphaFoldDB" id="A0A4R5NIF5"/>
<name>A0A4R5NIF5_9LACO</name>
<dbReference type="GO" id="GO:0050334">
    <property type="term" value="F:thiaminase activity"/>
    <property type="evidence" value="ECO:0007669"/>
    <property type="project" value="UniProtKB-EC"/>
</dbReference>
<evidence type="ECO:0000256" key="2">
    <source>
        <dbReference type="ARBA" id="ARBA00004948"/>
    </source>
</evidence>
<comment type="caution">
    <text evidence="11">The sequence shown here is derived from an EMBL/GenBank/DDBJ whole genome shotgun (WGS) entry which is preliminary data.</text>
</comment>
<dbReference type="CDD" id="cd19364">
    <property type="entry name" value="TenA_C_BsTenA-like"/>
    <property type="match status" value="1"/>
</dbReference>
<keyword evidence="12" id="KW-1185">Reference proteome</keyword>
<keyword evidence="9" id="KW-0378">Hydrolase</keyword>
<evidence type="ECO:0000313" key="12">
    <source>
        <dbReference type="Proteomes" id="UP000294854"/>
    </source>
</evidence>
<evidence type="ECO:0000256" key="1">
    <source>
        <dbReference type="ARBA" id="ARBA00001881"/>
    </source>
</evidence>
<dbReference type="OrthoDB" id="34166at2"/>
<organism evidence="11 12">
    <name type="scientific">Secundilactobacillus malefermentans</name>
    <dbReference type="NCBI Taxonomy" id="176292"/>
    <lineage>
        <taxon>Bacteria</taxon>
        <taxon>Bacillati</taxon>
        <taxon>Bacillota</taxon>
        <taxon>Bacilli</taxon>
        <taxon>Lactobacillales</taxon>
        <taxon>Lactobacillaceae</taxon>
        <taxon>Secundilactobacillus</taxon>
    </lineage>
</organism>
<sequence length="225" mass="25511">MKFTDDLYTTAKPLWQKSMRHPFIQELAAGTLPLATFRYYLKQDQHYLMEFGKLHEIIAAKVTDPQDKGILLAGAGAEDNEETLIRNDMLNQLTISQAEIAATPLSPATYKYVTHMYYELNAGSPARAIAALLPCYWLYSNIGKQLSHATSPVPIYQQFIDGYAADAFTTATTDMIDLVNRESTAVDAAEQVDMKDAFMKSSEYELEFWEMAYTKEKWPYESLSI</sequence>
<keyword evidence="7 9" id="KW-0784">Thiamine biosynthesis</keyword>
<dbReference type="RefSeq" id="WP_010619124.1">
    <property type="nucleotide sequence ID" value="NZ_PUFO01000080.1"/>
</dbReference>
<proteinExistence type="inferred from homology"/>
<dbReference type="Pfam" id="PF03070">
    <property type="entry name" value="TENA_THI-4"/>
    <property type="match status" value="1"/>
</dbReference>
<dbReference type="InterPro" id="IPR016084">
    <property type="entry name" value="Haem_Oase-like_multi-hlx"/>
</dbReference>
<dbReference type="SUPFAM" id="SSF48613">
    <property type="entry name" value="Heme oxygenase-like"/>
    <property type="match status" value="1"/>
</dbReference>
<comment type="function">
    <text evidence="9">Catalyzes an amino-pyrimidine hydrolysis reaction at the C5' of the pyrimidine moiety of thiamine compounds, a reaction that is part of a thiamine salvage pathway.</text>
</comment>
<dbReference type="UniPathway" id="UPA00060"/>
<dbReference type="EMBL" id="PUFO01000080">
    <property type="protein sequence ID" value="TDG73934.1"/>
    <property type="molecule type" value="Genomic_DNA"/>
</dbReference>
<accession>A0A4R5NIF5</accession>
<dbReference type="Gene3D" id="1.20.910.10">
    <property type="entry name" value="Heme oxygenase-like"/>
    <property type="match status" value="1"/>
</dbReference>
<dbReference type="GO" id="GO:0009229">
    <property type="term" value="P:thiamine diphosphate biosynthetic process"/>
    <property type="evidence" value="ECO:0007669"/>
    <property type="project" value="UniProtKB-UniPathway"/>
</dbReference>
<dbReference type="GO" id="GO:0009228">
    <property type="term" value="P:thiamine biosynthetic process"/>
    <property type="evidence" value="ECO:0007669"/>
    <property type="project" value="UniProtKB-KW"/>
</dbReference>
<feature type="domain" description="Thiaminase-2/PQQC" evidence="10">
    <location>
        <begin position="11"/>
        <end position="214"/>
    </location>
</feature>
<reference evidence="11 12" key="1">
    <citation type="journal article" date="2019" name="Appl. Microbiol. Biotechnol.">
        <title>Uncovering carbohydrate metabolism through a genotype-phenotype association study of 56 lactic acid bacteria genomes.</title>
        <authorList>
            <person name="Buron-Moles G."/>
            <person name="Chailyan A."/>
            <person name="Dolejs I."/>
            <person name="Forster J."/>
            <person name="Miks M.H."/>
        </authorList>
    </citation>
    <scope>NUCLEOTIDE SEQUENCE [LARGE SCALE GENOMIC DNA]</scope>
    <source>
        <strain evidence="11 12">ATCC 49373</strain>
    </source>
</reference>
<evidence type="ECO:0000256" key="7">
    <source>
        <dbReference type="ARBA" id="ARBA00022977"/>
    </source>
</evidence>
<gene>
    <name evidence="11" type="ORF">C5L31_002085</name>
</gene>
<evidence type="ECO:0000256" key="9">
    <source>
        <dbReference type="RuleBase" id="RU363093"/>
    </source>
</evidence>
<comment type="catalytic activity">
    <reaction evidence="1 9">
        <text>4-amino-5-aminomethyl-2-methylpyrimidine + H2O = 4-amino-5-hydroxymethyl-2-methylpyrimidine + NH4(+)</text>
        <dbReference type="Rhea" id="RHEA:31799"/>
        <dbReference type="ChEBI" id="CHEBI:15377"/>
        <dbReference type="ChEBI" id="CHEBI:16892"/>
        <dbReference type="ChEBI" id="CHEBI:28938"/>
        <dbReference type="ChEBI" id="CHEBI:63416"/>
        <dbReference type="EC" id="3.5.99.2"/>
    </reaction>
</comment>
<evidence type="ECO:0000256" key="4">
    <source>
        <dbReference type="ARBA" id="ARBA00011881"/>
    </source>
</evidence>
<evidence type="ECO:0000256" key="3">
    <source>
        <dbReference type="ARBA" id="ARBA00010264"/>
    </source>
</evidence>
<dbReference type="InterPro" id="IPR050967">
    <property type="entry name" value="Thiamine_Salvage_TenA"/>
</dbReference>
<evidence type="ECO:0000256" key="6">
    <source>
        <dbReference type="ARBA" id="ARBA00013647"/>
    </source>
</evidence>
<comment type="subunit">
    <text evidence="4">Homotetramer.</text>
</comment>
<dbReference type="STRING" id="1122149.FD44_GL000132"/>
<dbReference type="InterPro" id="IPR004305">
    <property type="entry name" value="Thiaminase-2/PQQC"/>
</dbReference>
<dbReference type="PANTHER" id="PTHR43198:SF2">
    <property type="entry name" value="SI:CH1073-67J19.1-RELATED"/>
    <property type="match status" value="1"/>
</dbReference>
<evidence type="ECO:0000256" key="5">
    <source>
        <dbReference type="ARBA" id="ARBA00012684"/>
    </source>
</evidence>
<dbReference type="InterPro" id="IPR027574">
    <property type="entry name" value="Thiaminase_II"/>
</dbReference>
<evidence type="ECO:0000259" key="10">
    <source>
        <dbReference type="Pfam" id="PF03070"/>
    </source>
</evidence>
<comment type="pathway">
    <text evidence="2 9">Cofactor biosynthesis; thiamine diphosphate biosynthesis.</text>
</comment>
<dbReference type="EC" id="3.5.99.2" evidence="5 9"/>
<comment type="catalytic activity">
    <reaction evidence="8 9">
        <text>thiamine + H2O = 5-(2-hydroxyethyl)-4-methylthiazole + 4-amino-5-hydroxymethyl-2-methylpyrimidine + H(+)</text>
        <dbReference type="Rhea" id="RHEA:17509"/>
        <dbReference type="ChEBI" id="CHEBI:15377"/>
        <dbReference type="ChEBI" id="CHEBI:15378"/>
        <dbReference type="ChEBI" id="CHEBI:16892"/>
        <dbReference type="ChEBI" id="CHEBI:17957"/>
        <dbReference type="ChEBI" id="CHEBI:18385"/>
        <dbReference type="EC" id="3.5.99.2"/>
    </reaction>
</comment>
<dbReference type="PANTHER" id="PTHR43198">
    <property type="entry name" value="BIFUNCTIONAL TH2 PROTEIN"/>
    <property type="match status" value="1"/>
</dbReference>